<dbReference type="SUPFAM" id="SSF56317">
    <property type="entry name" value="Carbon-nitrogen hydrolase"/>
    <property type="match status" value="1"/>
</dbReference>
<dbReference type="GO" id="GO:0051410">
    <property type="term" value="P:detoxification of nitrogen compound"/>
    <property type="evidence" value="ECO:0000318"/>
    <property type="project" value="GO_Central"/>
</dbReference>
<dbReference type="PANTHER" id="PTHR46044:SF1">
    <property type="entry name" value="CN HYDROLASE DOMAIN-CONTAINING PROTEIN"/>
    <property type="match status" value="1"/>
</dbReference>
<sequence>MDNIPNGPSDSKKVKVAVVQAATVFYDLKATLEKAERFIKEAADHGCQLVVFPEAFIGGYPRGSNFGVVMGSRSPEGKEEFRKYHAAAVELPGPASDALAQLSANHNVFLVMGLIEREGGTLYCSVAFFDPLKGYLGKHRKLTPTAAERYLWGCGDGSTLPVFDTEVGKIGAVICWENRMPLLRTAMYGKGIQIYCAPTADARDSWIATVRHIAMEGACFVLSANQFCRQSDYPFLPETSGEAKDESSVLCRGGSAIIAPSGEVLAGPKYDGEGLVTAELDLGDIVRAKFDFDVVGHYARPDVLSLRVNEKPNSTVTFLTP</sequence>
<evidence type="ECO:0000313" key="7">
    <source>
        <dbReference type="Proteomes" id="UP000054558"/>
    </source>
</evidence>
<dbReference type="PROSITE" id="PS00920">
    <property type="entry name" value="NITRIL_CHT_1"/>
    <property type="match status" value="1"/>
</dbReference>
<evidence type="ECO:0000256" key="3">
    <source>
        <dbReference type="ARBA" id="ARBA00039044"/>
    </source>
</evidence>
<dbReference type="GO" id="GO:0018822">
    <property type="term" value="F:nitrile hydratase activity"/>
    <property type="evidence" value="ECO:0000318"/>
    <property type="project" value="GO_Central"/>
</dbReference>
<gene>
    <name evidence="6" type="ORF">KFL_003840090</name>
</gene>
<keyword evidence="6" id="KW-0378">Hydrolase</keyword>
<comment type="catalytic activity">
    <reaction evidence="1">
        <text>3-cyano-L-alanine + 2 H2O = L-aspartate + NH4(+)</text>
        <dbReference type="Rhea" id="RHEA:11188"/>
        <dbReference type="ChEBI" id="CHEBI:15377"/>
        <dbReference type="ChEBI" id="CHEBI:28938"/>
        <dbReference type="ChEBI" id="CHEBI:29991"/>
        <dbReference type="ChEBI" id="CHEBI:77860"/>
        <dbReference type="EC" id="3.5.5.4"/>
    </reaction>
</comment>
<organism evidence="6 7">
    <name type="scientific">Klebsormidium nitens</name>
    <name type="common">Green alga</name>
    <name type="synonym">Ulothrix nitens</name>
    <dbReference type="NCBI Taxonomy" id="105231"/>
    <lineage>
        <taxon>Eukaryota</taxon>
        <taxon>Viridiplantae</taxon>
        <taxon>Streptophyta</taxon>
        <taxon>Klebsormidiophyceae</taxon>
        <taxon>Klebsormidiales</taxon>
        <taxon>Klebsormidiaceae</taxon>
        <taxon>Klebsormidium</taxon>
    </lineage>
</organism>
<dbReference type="PROSITE" id="PS00921">
    <property type="entry name" value="NITRIL_CHT_2"/>
    <property type="match status" value="1"/>
</dbReference>
<accession>A0A1Y1IGN5</accession>
<proteinExistence type="inferred from homology"/>
<dbReference type="STRING" id="105231.A0A1Y1IGN5"/>
<dbReference type="Proteomes" id="UP000054558">
    <property type="component" value="Unassembled WGS sequence"/>
</dbReference>
<dbReference type="Gene3D" id="3.60.110.10">
    <property type="entry name" value="Carbon-nitrogen hydrolase"/>
    <property type="match status" value="1"/>
</dbReference>
<dbReference type="InterPro" id="IPR044149">
    <property type="entry name" value="Nitrilases_CHs"/>
</dbReference>
<dbReference type="PANTHER" id="PTHR46044">
    <property type="entry name" value="NITRILASE"/>
    <property type="match status" value="1"/>
</dbReference>
<dbReference type="OMA" id="HIAVWPG"/>
<dbReference type="EMBL" id="DF237333">
    <property type="protein sequence ID" value="GAQ87877.1"/>
    <property type="molecule type" value="Genomic_DNA"/>
</dbReference>
<name>A0A1Y1IGN5_KLENI</name>
<dbReference type="InterPro" id="IPR036526">
    <property type="entry name" value="C-N_Hydrolase_sf"/>
</dbReference>
<reference evidence="6 7" key="1">
    <citation type="journal article" date="2014" name="Nat. Commun.">
        <title>Klebsormidium flaccidum genome reveals primary factors for plant terrestrial adaptation.</title>
        <authorList>
            <person name="Hori K."/>
            <person name="Maruyama F."/>
            <person name="Fujisawa T."/>
            <person name="Togashi T."/>
            <person name="Yamamoto N."/>
            <person name="Seo M."/>
            <person name="Sato S."/>
            <person name="Yamada T."/>
            <person name="Mori H."/>
            <person name="Tajima N."/>
            <person name="Moriyama T."/>
            <person name="Ikeuchi M."/>
            <person name="Watanabe M."/>
            <person name="Wada H."/>
            <person name="Kobayashi K."/>
            <person name="Saito M."/>
            <person name="Masuda T."/>
            <person name="Sasaki-Sekimoto Y."/>
            <person name="Mashiguchi K."/>
            <person name="Awai K."/>
            <person name="Shimojima M."/>
            <person name="Masuda S."/>
            <person name="Iwai M."/>
            <person name="Nobusawa T."/>
            <person name="Narise T."/>
            <person name="Kondo S."/>
            <person name="Saito H."/>
            <person name="Sato R."/>
            <person name="Murakawa M."/>
            <person name="Ihara Y."/>
            <person name="Oshima-Yamada Y."/>
            <person name="Ohtaka K."/>
            <person name="Satoh M."/>
            <person name="Sonobe K."/>
            <person name="Ishii M."/>
            <person name="Ohtani R."/>
            <person name="Kanamori-Sato M."/>
            <person name="Honoki R."/>
            <person name="Miyazaki D."/>
            <person name="Mochizuki H."/>
            <person name="Umetsu J."/>
            <person name="Higashi K."/>
            <person name="Shibata D."/>
            <person name="Kamiya Y."/>
            <person name="Sato N."/>
            <person name="Nakamura Y."/>
            <person name="Tabata S."/>
            <person name="Ida S."/>
            <person name="Kurokawa K."/>
            <person name="Ohta H."/>
        </authorList>
    </citation>
    <scope>NUCLEOTIDE SEQUENCE [LARGE SCALE GENOMIC DNA]</scope>
    <source>
        <strain evidence="6 7">NIES-2285</strain>
    </source>
</reference>
<dbReference type="Pfam" id="PF00795">
    <property type="entry name" value="CN_hydrolase"/>
    <property type="match status" value="1"/>
</dbReference>
<comment type="similarity">
    <text evidence="2">Belongs to the carbon-nitrogen hydrolase superfamily. Nitrilase family.</text>
</comment>
<evidence type="ECO:0000313" key="6">
    <source>
        <dbReference type="EMBL" id="GAQ87877.1"/>
    </source>
</evidence>
<feature type="domain" description="CN hydrolase" evidence="5">
    <location>
        <begin position="14"/>
        <end position="282"/>
    </location>
</feature>
<dbReference type="GO" id="GO:0000257">
    <property type="term" value="F:nitrilase activity"/>
    <property type="evidence" value="ECO:0000318"/>
    <property type="project" value="GO_Central"/>
</dbReference>
<dbReference type="AlphaFoldDB" id="A0A1Y1IGN5"/>
<protein>
    <recommendedName>
        <fullName evidence="3">cyanoalanine nitrilase</fullName>
        <ecNumber evidence="3">3.5.5.4</ecNumber>
    </recommendedName>
</protein>
<evidence type="ECO:0000256" key="1">
    <source>
        <dbReference type="ARBA" id="ARBA00000322"/>
    </source>
</evidence>
<dbReference type="CDD" id="cd07564">
    <property type="entry name" value="nitrilases_CHs"/>
    <property type="match status" value="1"/>
</dbReference>
<feature type="active site" description="Proton acceptor" evidence="4">
    <location>
        <position position="54"/>
    </location>
</feature>
<evidence type="ECO:0000256" key="4">
    <source>
        <dbReference type="PROSITE-ProRule" id="PRU10139"/>
    </source>
</evidence>
<evidence type="ECO:0000256" key="2">
    <source>
        <dbReference type="ARBA" id="ARBA00008129"/>
    </source>
</evidence>
<dbReference type="EC" id="3.5.5.4" evidence="3"/>
<dbReference type="GO" id="GO:0047427">
    <property type="term" value="F:cyanoalanine nitrilase activity"/>
    <property type="evidence" value="ECO:0007669"/>
    <property type="project" value="UniProtKB-EC"/>
</dbReference>
<evidence type="ECO:0000259" key="5">
    <source>
        <dbReference type="PROSITE" id="PS50263"/>
    </source>
</evidence>
<dbReference type="InterPro" id="IPR000132">
    <property type="entry name" value="Nitrilase/CN_hydratase_CS"/>
</dbReference>
<dbReference type="OrthoDB" id="10250282at2759"/>
<dbReference type="PROSITE" id="PS50263">
    <property type="entry name" value="CN_HYDROLASE"/>
    <property type="match status" value="1"/>
</dbReference>
<dbReference type="InterPro" id="IPR003010">
    <property type="entry name" value="C-N_Hydrolase"/>
</dbReference>
<keyword evidence="7" id="KW-1185">Reference proteome</keyword>